<dbReference type="PANTHER" id="PTHR43344">
    <property type="entry name" value="PHOSPHOSERINE PHOSPHATASE"/>
    <property type="match status" value="1"/>
</dbReference>
<reference evidence="2 3" key="1">
    <citation type="submission" date="2017-10" db="EMBL/GenBank/DDBJ databases">
        <title>Comparative genomics in systemic dimorphic fungi from Ajellomycetaceae.</title>
        <authorList>
            <person name="Munoz J.F."/>
            <person name="Mcewen J.G."/>
            <person name="Clay O.K."/>
            <person name="Cuomo C.A."/>
        </authorList>
    </citation>
    <scope>NUCLEOTIDE SEQUENCE [LARGE SCALE GENOMIC DNA]</scope>
    <source>
        <strain evidence="2 3">UAMH4076</strain>
    </source>
</reference>
<dbReference type="Pfam" id="PF14681">
    <property type="entry name" value="UPRTase"/>
    <property type="match status" value="1"/>
</dbReference>
<name>A0A2B7ZFH6_9EURO</name>
<dbReference type="PANTHER" id="PTHR43344:SF20">
    <property type="entry name" value="URACIL PHOSPHORIBOSYLTRANSFERASE"/>
    <property type="match status" value="1"/>
</dbReference>
<dbReference type="GO" id="GO:0000287">
    <property type="term" value="F:magnesium ion binding"/>
    <property type="evidence" value="ECO:0007669"/>
    <property type="project" value="TreeGrafter"/>
</dbReference>
<dbReference type="Pfam" id="PF12710">
    <property type="entry name" value="HAD"/>
    <property type="match status" value="1"/>
</dbReference>
<accession>A0A2B7ZFH6</accession>
<dbReference type="InterPro" id="IPR000836">
    <property type="entry name" value="PRTase_dom"/>
</dbReference>
<dbReference type="GO" id="GO:0036424">
    <property type="term" value="F:L-phosphoserine phosphatase activity"/>
    <property type="evidence" value="ECO:0007669"/>
    <property type="project" value="TreeGrafter"/>
</dbReference>
<proteinExistence type="predicted"/>
<feature type="domain" description="Phosphoribosyltransferase" evidence="1">
    <location>
        <begin position="175"/>
        <end position="248"/>
    </location>
</feature>
<dbReference type="EMBL" id="PDND01000025">
    <property type="protein sequence ID" value="PGH35214.1"/>
    <property type="molecule type" value="Genomic_DNA"/>
</dbReference>
<organism evidence="2 3">
    <name type="scientific">[Emmonsia] crescens</name>
    <dbReference type="NCBI Taxonomy" id="73230"/>
    <lineage>
        <taxon>Eukaryota</taxon>
        <taxon>Fungi</taxon>
        <taxon>Dikarya</taxon>
        <taxon>Ascomycota</taxon>
        <taxon>Pezizomycotina</taxon>
        <taxon>Eurotiomycetes</taxon>
        <taxon>Eurotiomycetidae</taxon>
        <taxon>Onygenales</taxon>
        <taxon>Ajellomycetaceae</taxon>
        <taxon>Emergomyces</taxon>
    </lineage>
</organism>
<dbReference type="SUPFAM" id="SSF53271">
    <property type="entry name" value="PRTase-like"/>
    <property type="match status" value="1"/>
</dbReference>
<evidence type="ECO:0000259" key="1">
    <source>
        <dbReference type="Pfam" id="PF14681"/>
    </source>
</evidence>
<keyword evidence="3" id="KW-1185">Reference proteome</keyword>
<evidence type="ECO:0000313" key="3">
    <source>
        <dbReference type="Proteomes" id="UP000226031"/>
    </source>
</evidence>
<protein>
    <recommendedName>
        <fullName evidence="1">Phosphoribosyltransferase domain-containing protein</fullName>
    </recommendedName>
</protein>
<dbReference type="CDD" id="cd06223">
    <property type="entry name" value="PRTases_typeI"/>
    <property type="match status" value="1"/>
</dbReference>
<dbReference type="Proteomes" id="UP000226031">
    <property type="component" value="Unassembled WGS sequence"/>
</dbReference>
<sequence length="275" mass="30678">MFWEKVSNSQDREYPLKTLFRSPLGYSYTAFRQATLLYEEVTADGKFDAAYEEVASAVTMHPEFVTLLHLVAAHKHVTIFVLTRGLRRIWEKVLERAGLADTVHVIGVGRIADGFVVTPVVKDAIVTCLQDVHKMYLWAFGDSPVDLHMLSKADKAIIVRDWRRGVPDPTCPGPYNTRFRLLHERQTLIVALMRGGEPMAFGVNDTFPLATFVHANSPTDIKDYHLQGKLNVVLVDSVVNSGKTLVAVHTTYSRPACHHSNSSSCRSRPGAAGLY</sequence>
<evidence type="ECO:0000313" key="2">
    <source>
        <dbReference type="EMBL" id="PGH35214.1"/>
    </source>
</evidence>
<dbReference type="Gene3D" id="3.40.50.2020">
    <property type="match status" value="1"/>
</dbReference>
<dbReference type="InterPro" id="IPR036412">
    <property type="entry name" value="HAD-like_sf"/>
</dbReference>
<dbReference type="STRING" id="73230.A0A2B7ZFH6"/>
<comment type="caution">
    <text evidence="2">The sequence shown here is derived from an EMBL/GenBank/DDBJ whole genome shotgun (WGS) entry which is preliminary data.</text>
</comment>
<dbReference type="Gene3D" id="3.40.50.1000">
    <property type="entry name" value="HAD superfamily/HAD-like"/>
    <property type="match status" value="1"/>
</dbReference>
<dbReference type="InterPro" id="IPR029057">
    <property type="entry name" value="PRTase-like"/>
</dbReference>
<dbReference type="GO" id="GO:0005737">
    <property type="term" value="C:cytoplasm"/>
    <property type="evidence" value="ECO:0007669"/>
    <property type="project" value="TreeGrafter"/>
</dbReference>
<dbReference type="GO" id="GO:0006564">
    <property type="term" value="P:L-serine biosynthetic process"/>
    <property type="evidence" value="ECO:0007669"/>
    <property type="project" value="TreeGrafter"/>
</dbReference>
<dbReference type="SUPFAM" id="SSF56784">
    <property type="entry name" value="HAD-like"/>
    <property type="match status" value="1"/>
</dbReference>
<dbReference type="InterPro" id="IPR050582">
    <property type="entry name" value="HAD-like_SerB"/>
</dbReference>
<dbReference type="InterPro" id="IPR023214">
    <property type="entry name" value="HAD_sf"/>
</dbReference>
<gene>
    <name evidence="2" type="ORF">GX50_01910</name>
</gene>
<dbReference type="AlphaFoldDB" id="A0A2B7ZFH6"/>